<keyword evidence="3" id="KW-1185">Reference proteome</keyword>
<evidence type="ECO:0000259" key="1">
    <source>
        <dbReference type="Pfam" id="PF03466"/>
    </source>
</evidence>
<dbReference type="EMBL" id="ASSY01000009">
    <property type="protein sequence ID" value="EOS50092.1"/>
    <property type="molecule type" value="Genomic_DNA"/>
</dbReference>
<dbReference type="PATRIC" id="fig|1235794.3.peg.1691"/>
<accession>R9L2V1</accession>
<organism evidence="2 3">
    <name type="scientific">Adlercreutzia caecimuris B7</name>
    <dbReference type="NCBI Taxonomy" id="1235794"/>
    <lineage>
        <taxon>Bacteria</taxon>
        <taxon>Bacillati</taxon>
        <taxon>Actinomycetota</taxon>
        <taxon>Coriobacteriia</taxon>
        <taxon>Eggerthellales</taxon>
        <taxon>Eggerthellaceae</taxon>
        <taxon>Adlercreutzia</taxon>
    </lineage>
</organism>
<dbReference type="HOGENOM" id="CLU_1803113_0_0_11"/>
<evidence type="ECO:0000313" key="2">
    <source>
        <dbReference type="EMBL" id="EOS50092.1"/>
    </source>
</evidence>
<sequence>MHLASIPMGILMSRNHELARRKALSREDLQDRTFVVLDGAFFDETSAFASTFFGQDLGLRFSIVPISGSLANIDYLDLGDKLLLYSREILEALCEHRDDLARYSSLDGVPLEAPMALYYRKDESDPDTLRLIACARQFFSLAS</sequence>
<evidence type="ECO:0000313" key="3">
    <source>
        <dbReference type="Proteomes" id="UP000014204"/>
    </source>
</evidence>
<dbReference type="Pfam" id="PF03466">
    <property type="entry name" value="LysR_substrate"/>
    <property type="match status" value="1"/>
</dbReference>
<dbReference type="SUPFAM" id="SSF53850">
    <property type="entry name" value="Periplasmic binding protein-like II"/>
    <property type="match status" value="1"/>
</dbReference>
<proteinExistence type="predicted"/>
<dbReference type="eggNOG" id="COG0583">
    <property type="taxonomic scope" value="Bacteria"/>
</dbReference>
<dbReference type="AlphaFoldDB" id="R9L2V1"/>
<name>R9L2V1_9ACTN</name>
<dbReference type="Proteomes" id="UP000014204">
    <property type="component" value="Unassembled WGS sequence"/>
</dbReference>
<reference evidence="2 3" key="1">
    <citation type="submission" date="2013-04" db="EMBL/GenBank/DDBJ databases">
        <title>The Genome Sequence of Enterorhabdus caecimuris B7.</title>
        <authorList>
            <consortium name="The Broad Institute Genomics Platform"/>
            <consortium name="The Broad Institute Genome Sequencing Center for Infectious Disease"/>
            <person name="Earl A."/>
            <person name="Xavier R."/>
            <person name="Elson C."/>
            <person name="Duck W."/>
            <person name="Walker B."/>
            <person name="Young S."/>
            <person name="Zeng Q."/>
            <person name="Gargeya S."/>
            <person name="Fitzgerald M."/>
            <person name="Haas B."/>
            <person name="Abouelleil A."/>
            <person name="Allen A.W."/>
            <person name="Alvarado L."/>
            <person name="Arachchi H.M."/>
            <person name="Berlin A.M."/>
            <person name="Chapman S.B."/>
            <person name="Gainer-Dewar J."/>
            <person name="Goldberg J."/>
            <person name="Griggs A."/>
            <person name="Gujja S."/>
            <person name="Hansen M."/>
            <person name="Howarth C."/>
            <person name="Imamovic A."/>
            <person name="Ireland A."/>
            <person name="Larimer J."/>
            <person name="McCowan C."/>
            <person name="Murphy C."/>
            <person name="Pearson M."/>
            <person name="Poon T.W."/>
            <person name="Priest M."/>
            <person name="Roberts A."/>
            <person name="Saif S."/>
            <person name="Shea T."/>
            <person name="Sisk P."/>
            <person name="Sykes S."/>
            <person name="Wortman J."/>
            <person name="Nusbaum C."/>
            <person name="Birren B."/>
        </authorList>
    </citation>
    <scope>NUCLEOTIDE SEQUENCE [LARGE SCALE GENOMIC DNA]</scope>
    <source>
        <strain evidence="2 3">B7</strain>
    </source>
</reference>
<gene>
    <name evidence="2" type="ORF">C811_01715</name>
</gene>
<protein>
    <recommendedName>
        <fullName evidence="1">LysR substrate-binding domain-containing protein</fullName>
    </recommendedName>
</protein>
<comment type="caution">
    <text evidence="2">The sequence shown here is derived from an EMBL/GenBank/DDBJ whole genome shotgun (WGS) entry which is preliminary data.</text>
</comment>
<dbReference type="InterPro" id="IPR005119">
    <property type="entry name" value="LysR_subst-bd"/>
</dbReference>
<feature type="domain" description="LysR substrate-binding" evidence="1">
    <location>
        <begin position="2"/>
        <end position="138"/>
    </location>
</feature>